<keyword evidence="1" id="KW-0472">Membrane</keyword>
<reference evidence="3" key="1">
    <citation type="journal article" date="2019" name="Int. J. Syst. Evol. Microbiol.">
        <title>The Global Catalogue of Microorganisms (GCM) 10K type strain sequencing project: providing services to taxonomists for standard genome sequencing and annotation.</title>
        <authorList>
            <consortium name="The Broad Institute Genomics Platform"/>
            <consortium name="The Broad Institute Genome Sequencing Center for Infectious Disease"/>
            <person name="Wu L."/>
            <person name="Ma J."/>
        </authorList>
    </citation>
    <scope>NUCLEOTIDE SEQUENCE [LARGE SCALE GENOMIC DNA]</scope>
    <source>
        <strain evidence="3">CGMCC 1.15461</strain>
    </source>
</reference>
<organism evidence="2 3">
    <name type="scientific">Flavobacterium suaedae</name>
    <dbReference type="NCBI Taxonomy" id="1767027"/>
    <lineage>
        <taxon>Bacteria</taxon>
        <taxon>Pseudomonadati</taxon>
        <taxon>Bacteroidota</taxon>
        <taxon>Flavobacteriia</taxon>
        <taxon>Flavobacteriales</taxon>
        <taxon>Flavobacteriaceae</taxon>
        <taxon>Flavobacterium</taxon>
    </lineage>
</organism>
<feature type="transmembrane region" description="Helical" evidence="1">
    <location>
        <begin position="64"/>
        <end position="94"/>
    </location>
</feature>
<evidence type="ECO:0008006" key="4">
    <source>
        <dbReference type="Google" id="ProtNLM"/>
    </source>
</evidence>
<dbReference type="RefSeq" id="WP_188619271.1">
    <property type="nucleotide sequence ID" value="NZ_BMJE01000001.1"/>
</dbReference>
<evidence type="ECO:0000313" key="3">
    <source>
        <dbReference type="Proteomes" id="UP000615760"/>
    </source>
</evidence>
<name>A0ABQ1JE76_9FLAO</name>
<sequence>MEENSNFASFEIQLPVEAKNFLNTASGWALFLAIVGTIVILFSLLGSLGMLIASSTIDSAPGSLASMGIMSGATMGLLFLLFTITMFFPVLYLYKFYSSTQKAVKSDDINGMTKSFKDLKGYFLWSGILTILSIILYIVLIVITVSSASRLSGM</sequence>
<evidence type="ECO:0000313" key="2">
    <source>
        <dbReference type="EMBL" id="GGB64955.1"/>
    </source>
</evidence>
<gene>
    <name evidence="2" type="ORF">GCM10007424_01070</name>
</gene>
<feature type="transmembrane region" description="Helical" evidence="1">
    <location>
        <begin position="122"/>
        <end position="145"/>
    </location>
</feature>
<protein>
    <recommendedName>
        <fullName evidence="4">DUF5362 domain-containing protein</fullName>
    </recommendedName>
</protein>
<keyword evidence="1" id="KW-1133">Transmembrane helix</keyword>
<keyword evidence="3" id="KW-1185">Reference proteome</keyword>
<proteinExistence type="predicted"/>
<dbReference type="Proteomes" id="UP000615760">
    <property type="component" value="Unassembled WGS sequence"/>
</dbReference>
<dbReference type="EMBL" id="BMJE01000001">
    <property type="protein sequence ID" value="GGB64955.1"/>
    <property type="molecule type" value="Genomic_DNA"/>
</dbReference>
<feature type="transmembrane region" description="Helical" evidence="1">
    <location>
        <begin position="28"/>
        <end position="52"/>
    </location>
</feature>
<comment type="caution">
    <text evidence="2">The sequence shown here is derived from an EMBL/GenBank/DDBJ whole genome shotgun (WGS) entry which is preliminary data.</text>
</comment>
<accession>A0ABQ1JE76</accession>
<evidence type="ECO:0000256" key="1">
    <source>
        <dbReference type="SAM" id="Phobius"/>
    </source>
</evidence>
<keyword evidence="1" id="KW-0812">Transmembrane</keyword>